<dbReference type="Proteomes" id="UP000664534">
    <property type="component" value="Unassembled WGS sequence"/>
</dbReference>
<sequence length="318" mass="35054">MGYRKSSSRFRHSYISAMRSISISNPPPPTSHPLTALPAHSTKLVSLPTELVIEIFKAVDSFDTAATLSKTSRRLRGIWKLHADAILPSVVECFPQARELAHAQEEARAPLRVSPPPNWSSETTQRISSNATLISLILPDYEFRVLSASAQRGASRASVLRGARRAGLSPKERADFIRASYRAMTLAAAGRPAVAHSLLARLDMLAYMQMKETTEHLYAWFKNASEVVRLNHIDAAPALLNASTILSEFQSDLLQVLINHGDFNHGDFFHWRPLPFGYFIVADGYQKKAGPARGARLADLLPLAAQNSISTSKPRYAA</sequence>
<feature type="domain" description="F-box" evidence="1">
    <location>
        <begin position="41"/>
        <end position="90"/>
    </location>
</feature>
<keyword evidence="3" id="KW-1185">Reference proteome</keyword>
<dbReference type="EMBL" id="CAJPDT010000106">
    <property type="protein sequence ID" value="CAF9938190.1"/>
    <property type="molecule type" value="Genomic_DNA"/>
</dbReference>
<comment type="caution">
    <text evidence="2">The sequence shown here is derived from an EMBL/GenBank/DDBJ whole genome shotgun (WGS) entry which is preliminary data.</text>
</comment>
<evidence type="ECO:0000313" key="3">
    <source>
        <dbReference type="Proteomes" id="UP000664534"/>
    </source>
</evidence>
<dbReference type="InterPro" id="IPR001810">
    <property type="entry name" value="F-box_dom"/>
</dbReference>
<protein>
    <recommendedName>
        <fullName evidence="1">F-box domain-containing protein</fullName>
    </recommendedName>
</protein>
<evidence type="ECO:0000313" key="2">
    <source>
        <dbReference type="EMBL" id="CAF9938190.1"/>
    </source>
</evidence>
<dbReference type="AlphaFoldDB" id="A0A8H3G971"/>
<accession>A0A8H3G971</accession>
<organism evidence="2 3">
    <name type="scientific">Imshaugia aleurites</name>
    <dbReference type="NCBI Taxonomy" id="172621"/>
    <lineage>
        <taxon>Eukaryota</taxon>
        <taxon>Fungi</taxon>
        <taxon>Dikarya</taxon>
        <taxon>Ascomycota</taxon>
        <taxon>Pezizomycotina</taxon>
        <taxon>Lecanoromycetes</taxon>
        <taxon>OSLEUM clade</taxon>
        <taxon>Lecanoromycetidae</taxon>
        <taxon>Lecanorales</taxon>
        <taxon>Lecanorineae</taxon>
        <taxon>Parmeliaceae</taxon>
        <taxon>Imshaugia</taxon>
    </lineage>
</organism>
<dbReference type="OrthoDB" id="5365320at2759"/>
<reference evidence="2" key="1">
    <citation type="submission" date="2021-03" db="EMBL/GenBank/DDBJ databases">
        <authorList>
            <person name="Tagirdzhanova G."/>
        </authorList>
    </citation>
    <scope>NUCLEOTIDE SEQUENCE</scope>
</reference>
<proteinExistence type="predicted"/>
<gene>
    <name evidence="2" type="ORF">IMSHALPRED_000706</name>
</gene>
<name>A0A8H3G971_9LECA</name>
<evidence type="ECO:0000259" key="1">
    <source>
        <dbReference type="PROSITE" id="PS50181"/>
    </source>
</evidence>
<dbReference type="PROSITE" id="PS50181">
    <property type="entry name" value="FBOX"/>
    <property type="match status" value="1"/>
</dbReference>